<protein>
    <submittedName>
        <fullName evidence="1">Uncharacterized protein</fullName>
    </submittedName>
</protein>
<dbReference type="Proteomes" id="UP001234297">
    <property type="component" value="Chromosome 9"/>
</dbReference>
<keyword evidence="2" id="KW-1185">Reference proteome</keyword>
<evidence type="ECO:0000313" key="2">
    <source>
        <dbReference type="Proteomes" id="UP001234297"/>
    </source>
</evidence>
<sequence>MQNAVSSSGQQRLLSFIQRVKVSENDEGVSVFQKETFWGSFWWAVAPSLLQRFLLCQAILGFPELKIASFIVPELIWFFISLNLMIPFSVFQLKIASFIVPELISKDCFFHRS</sequence>
<comment type="caution">
    <text evidence="1">The sequence shown here is derived from an EMBL/GenBank/DDBJ whole genome shotgun (WGS) entry which is preliminary data.</text>
</comment>
<dbReference type="EMBL" id="CM056817">
    <property type="protein sequence ID" value="KAJ8620358.1"/>
    <property type="molecule type" value="Genomic_DNA"/>
</dbReference>
<gene>
    <name evidence="1" type="ORF">MRB53_028887</name>
</gene>
<evidence type="ECO:0000313" key="1">
    <source>
        <dbReference type="EMBL" id="KAJ8620358.1"/>
    </source>
</evidence>
<proteinExistence type="predicted"/>
<reference evidence="1 2" key="1">
    <citation type="journal article" date="2022" name="Hortic Res">
        <title>A haplotype resolved chromosomal level avocado genome allows analysis of novel avocado genes.</title>
        <authorList>
            <person name="Nath O."/>
            <person name="Fletcher S.J."/>
            <person name="Hayward A."/>
            <person name="Shaw L.M."/>
            <person name="Masouleh A.K."/>
            <person name="Furtado A."/>
            <person name="Henry R.J."/>
            <person name="Mitter N."/>
        </authorList>
    </citation>
    <scope>NUCLEOTIDE SEQUENCE [LARGE SCALE GENOMIC DNA]</scope>
    <source>
        <strain evidence="2">cv. Hass</strain>
    </source>
</reference>
<accession>A0ACC2KH60</accession>
<organism evidence="1 2">
    <name type="scientific">Persea americana</name>
    <name type="common">Avocado</name>
    <dbReference type="NCBI Taxonomy" id="3435"/>
    <lineage>
        <taxon>Eukaryota</taxon>
        <taxon>Viridiplantae</taxon>
        <taxon>Streptophyta</taxon>
        <taxon>Embryophyta</taxon>
        <taxon>Tracheophyta</taxon>
        <taxon>Spermatophyta</taxon>
        <taxon>Magnoliopsida</taxon>
        <taxon>Magnoliidae</taxon>
        <taxon>Laurales</taxon>
        <taxon>Lauraceae</taxon>
        <taxon>Persea</taxon>
    </lineage>
</organism>
<name>A0ACC2KH60_PERAE</name>